<feature type="domain" description="FTP" evidence="14">
    <location>
        <begin position="54"/>
        <end position="101"/>
    </location>
</feature>
<comment type="cofactor">
    <cofactor evidence="1">
        <name>Zn(2+)</name>
        <dbReference type="ChEBI" id="CHEBI:29105"/>
    </cofactor>
</comment>
<dbReference type="Pfam" id="PF02128">
    <property type="entry name" value="Peptidase_M36"/>
    <property type="match status" value="1"/>
</dbReference>
<evidence type="ECO:0000259" key="15">
    <source>
        <dbReference type="Pfam" id="PF18962"/>
    </source>
</evidence>
<organism evidence="16 17">
    <name type="scientific">Pontibacter aydingkolensis</name>
    <dbReference type="NCBI Taxonomy" id="1911536"/>
    <lineage>
        <taxon>Bacteria</taxon>
        <taxon>Pseudomonadati</taxon>
        <taxon>Bacteroidota</taxon>
        <taxon>Cytophagia</taxon>
        <taxon>Cytophagales</taxon>
        <taxon>Hymenobacteraceae</taxon>
        <taxon>Pontibacter</taxon>
    </lineage>
</organism>
<dbReference type="EMBL" id="JAHYXK010000008">
    <property type="protein sequence ID" value="MBW7467604.1"/>
    <property type="molecule type" value="Genomic_DNA"/>
</dbReference>
<evidence type="ECO:0000256" key="2">
    <source>
        <dbReference type="ARBA" id="ARBA00004613"/>
    </source>
</evidence>
<keyword evidence="17" id="KW-1185">Reference proteome</keyword>
<gene>
    <name evidence="16" type="ORF">K0O23_11050</name>
</gene>
<comment type="subcellular location">
    <subcellularLocation>
        <location evidence="2">Secreted</location>
    </subcellularLocation>
</comment>
<dbReference type="NCBIfam" id="TIGR04183">
    <property type="entry name" value="Por_Secre_tail"/>
    <property type="match status" value="1"/>
</dbReference>
<dbReference type="PANTHER" id="PTHR33478">
    <property type="entry name" value="EXTRACELLULAR METALLOPROTEINASE MEP"/>
    <property type="match status" value="1"/>
</dbReference>
<evidence type="ECO:0000256" key="1">
    <source>
        <dbReference type="ARBA" id="ARBA00001947"/>
    </source>
</evidence>
<evidence type="ECO:0000256" key="9">
    <source>
        <dbReference type="ARBA" id="ARBA00022833"/>
    </source>
</evidence>
<evidence type="ECO:0000256" key="5">
    <source>
        <dbReference type="ARBA" id="ARBA00022670"/>
    </source>
</evidence>
<dbReference type="InterPro" id="IPR001434">
    <property type="entry name" value="OmcB-like_DUF11"/>
</dbReference>
<comment type="similarity">
    <text evidence="3">Belongs to the peptidase M36 family.</text>
</comment>
<dbReference type="InterPro" id="IPR026444">
    <property type="entry name" value="Secre_tail"/>
</dbReference>
<dbReference type="Gene3D" id="1.10.390.10">
    <property type="entry name" value="Neutral Protease Domain 2"/>
    <property type="match status" value="1"/>
</dbReference>
<dbReference type="InterPro" id="IPR001842">
    <property type="entry name" value="Peptidase_M36"/>
</dbReference>
<dbReference type="Pfam" id="PF18962">
    <property type="entry name" value="Por_Secre_tail"/>
    <property type="match status" value="1"/>
</dbReference>
<dbReference type="InterPro" id="IPR027268">
    <property type="entry name" value="Peptidase_M4/M1_CTD_sf"/>
</dbReference>
<dbReference type="Gene3D" id="2.60.40.10">
    <property type="entry name" value="Immunoglobulins"/>
    <property type="match status" value="1"/>
</dbReference>
<keyword evidence="11" id="KW-0865">Zymogen</keyword>
<evidence type="ECO:0000256" key="4">
    <source>
        <dbReference type="ARBA" id="ARBA00022525"/>
    </source>
</evidence>
<feature type="signal peptide" evidence="12">
    <location>
        <begin position="1"/>
        <end position="25"/>
    </location>
</feature>
<dbReference type="Pfam" id="PF01345">
    <property type="entry name" value="DUF11"/>
    <property type="match status" value="1"/>
</dbReference>
<dbReference type="SUPFAM" id="SSF55486">
    <property type="entry name" value="Metalloproteases ('zincins'), catalytic domain"/>
    <property type="match status" value="1"/>
</dbReference>
<reference evidence="16 17" key="1">
    <citation type="journal article" date="2016" name="Int. J. Syst. Evol. Microbiol.">
        <title>Pontibacter aydingkolensis sp. nov., isolated from soil of a salt lake.</title>
        <authorList>
            <person name="Osman G."/>
            <person name="Zhang T."/>
            <person name="Lou K."/>
            <person name="Gao Y."/>
            <person name="Chang W."/>
            <person name="Lin Q."/>
            <person name="Yang H.M."/>
            <person name="Huo X.D."/>
            <person name="Wang N."/>
        </authorList>
    </citation>
    <scope>NUCLEOTIDE SEQUENCE [LARGE SCALE GENOMIC DNA]</scope>
    <source>
        <strain evidence="16 17">KACC 19255</strain>
    </source>
</reference>
<evidence type="ECO:0000259" key="14">
    <source>
        <dbReference type="Pfam" id="PF07504"/>
    </source>
</evidence>
<evidence type="ECO:0000256" key="10">
    <source>
        <dbReference type="ARBA" id="ARBA00023049"/>
    </source>
</evidence>
<keyword evidence="7 12" id="KW-0732">Signal</keyword>
<keyword evidence="5" id="KW-0645">Protease</keyword>
<accession>A0ABS7CUR2</accession>
<evidence type="ECO:0000256" key="6">
    <source>
        <dbReference type="ARBA" id="ARBA00022723"/>
    </source>
</evidence>
<dbReference type="RefSeq" id="WP_219877485.1">
    <property type="nucleotide sequence ID" value="NZ_JAHYXK010000008.1"/>
</dbReference>
<keyword evidence="10" id="KW-0482">Metalloprotease</keyword>
<dbReference type="Gene3D" id="2.60.120.260">
    <property type="entry name" value="Galactose-binding domain-like"/>
    <property type="match status" value="1"/>
</dbReference>
<keyword evidence="9" id="KW-0862">Zinc</keyword>
<evidence type="ECO:0000313" key="17">
    <source>
        <dbReference type="Proteomes" id="UP000813018"/>
    </source>
</evidence>
<protein>
    <submittedName>
        <fullName evidence="16">M36 family metallopeptidase</fullName>
    </submittedName>
</protein>
<evidence type="ECO:0000313" key="16">
    <source>
        <dbReference type="EMBL" id="MBW7467604.1"/>
    </source>
</evidence>
<dbReference type="Pfam" id="PF07504">
    <property type="entry name" value="FTP"/>
    <property type="match status" value="1"/>
</dbReference>
<proteinExistence type="inferred from homology"/>
<dbReference type="InterPro" id="IPR013783">
    <property type="entry name" value="Ig-like_fold"/>
</dbReference>
<dbReference type="PANTHER" id="PTHR33478:SF1">
    <property type="entry name" value="EXTRACELLULAR METALLOPROTEINASE MEP"/>
    <property type="match status" value="1"/>
</dbReference>
<dbReference type="InterPro" id="IPR011096">
    <property type="entry name" value="FTP_domain"/>
</dbReference>
<keyword evidence="6" id="KW-0479">Metal-binding</keyword>
<feature type="domain" description="DUF11" evidence="13">
    <location>
        <begin position="660"/>
        <end position="753"/>
    </location>
</feature>
<dbReference type="CDD" id="cd09596">
    <property type="entry name" value="M36"/>
    <property type="match status" value="1"/>
</dbReference>
<evidence type="ECO:0000256" key="11">
    <source>
        <dbReference type="ARBA" id="ARBA00023145"/>
    </source>
</evidence>
<dbReference type="NCBIfam" id="TIGR01451">
    <property type="entry name" value="B_ant_repeat"/>
    <property type="match status" value="1"/>
</dbReference>
<sequence>MRKTFTPWVRQLLLLVLFIPSIAFAQSAEESARQYISTHRDSYKLTEADISNLIVRDKYLSSKSGITHVYFAQGYKGIEVFNGIINVNVGRDGKVISMGSRAVSNLGAAIKSSTASLTAVQAVQAAASSLSLTVTQPLSVIKTVSTGPSQEVVLSKGGISLETIPARLVYQPLENGDVRLAWDVAIYQLDAQHWWNMRVDAASGAILSKNDWVAQCQFDSPDHDHAAHVSQESVATVNPSSAETTATSTISASLTTVSPKYRVFNMPHESPSHGGRTLVDAATVINKAASPFGWHDVNGIEGHDFNIARGNNVHAYWDGNNLNSAAPTLTPADGGLDDARGTNHTFDFPADLNGDPLLYRDAAITNLFYWSNLIHETFYQYGFDEVSGNFQQNNYGKGGLGADQVFAEAQDGSGANNANFATPPDGRNPRMQMFLWTGNPRRDGDFDNGVIVHEYGHGISNRLTGGPSSTSCLSNQEQMGEGWSDWFGLMMTMKPGDFGAQRRGIGTYVLYQPTDGKGIRPAPYSTDFGVNNYTYKDIKGLAAPHGVGFVWSTMLWEVTWALVDKYGFDADIYNGKGGNNKALELVTLALKLQPCSPGFIDGRDAILKADSVLYGGANYELIYRAFAKRGLGFSADQGSSSSKTDGVEAYDMPTVGMLVSVDNASIGNGGTLTYTLTAINRSVAPITNVVITNSLPENTTFVSASDGGTLAGGVVTFPAVNLGVGEQAVRTLKVKVNSPVVTKTLVLDDIENDSTNLIAWKRAGAGTNVWGIDTTNTFSGVKAWFVRDEGVLTDQYLIKSFALNATTNNHLSFWHEYDTEVNYDGGVVELSLDGGVNYTDLGPLMVKNGYNSGIAGPILGAVPAGPLPGRRAFSGQSGDFINTIIDLSQYSGQTVTIRWRMGTDVEVGGIGWWLDDVATLDVVSIKNEAHVTTGEGYSASADLGKLGTIVFEGNLPEPIKLAKFEATGKTKHIALEWITSAESNNAGFELQRREANTSFAKIAWIDSKAESRSNIKYKYNDNAVVAGTTYFYRLRQVDIYGNERFSYEVSASTSKEFAVTTTSALQAEDGRKFTVYPNPAQSTVTIAYDLEEAEPVLVTIYNVQGQKVYTEQVNAKAQRGHINVNLNGFSSGMYIIKAKTGTSTSTHKIIVNK</sequence>
<evidence type="ECO:0000256" key="12">
    <source>
        <dbReference type="SAM" id="SignalP"/>
    </source>
</evidence>
<feature type="domain" description="Secretion system C-terminal sorting" evidence="15">
    <location>
        <begin position="1075"/>
        <end position="1151"/>
    </location>
</feature>
<dbReference type="InterPro" id="IPR050371">
    <property type="entry name" value="Fungal_virulence_M36"/>
</dbReference>
<feature type="chain" id="PRO_5045403903" evidence="12">
    <location>
        <begin position="26"/>
        <end position="1153"/>
    </location>
</feature>
<dbReference type="Gene3D" id="3.10.170.10">
    <property type="match status" value="1"/>
</dbReference>
<evidence type="ECO:0000256" key="7">
    <source>
        <dbReference type="ARBA" id="ARBA00022729"/>
    </source>
</evidence>
<dbReference type="InterPro" id="IPR047589">
    <property type="entry name" value="DUF11_rpt"/>
</dbReference>
<keyword evidence="4" id="KW-0964">Secreted</keyword>
<dbReference type="Proteomes" id="UP000813018">
    <property type="component" value="Unassembled WGS sequence"/>
</dbReference>
<comment type="caution">
    <text evidence="16">The sequence shown here is derived from an EMBL/GenBank/DDBJ whole genome shotgun (WGS) entry which is preliminary data.</text>
</comment>
<keyword evidence="8" id="KW-0378">Hydrolase</keyword>
<evidence type="ECO:0000256" key="8">
    <source>
        <dbReference type="ARBA" id="ARBA00022801"/>
    </source>
</evidence>
<name>A0ABS7CUR2_9BACT</name>
<evidence type="ECO:0000259" key="13">
    <source>
        <dbReference type="Pfam" id="PF01345"/>
    </source>
</evidence>
<evidence type="ECO:0000256" key="3">
    <source>
        <dbReference type="ARBA" id="ARBA00006006"/>
    </source>
</evidence>